<dbReference type="RefSeq" id="WP_379726563.1">
    <property type="nucleotide sequence ID" value="NZ_JBHRYJ010000002.1"/>
</dbReference>
<dbReference type="PANTHER" id="PTHR39166:SF1">
    <property type="entry name" value="BLL1166 PROTEIN"/>
    <property type="match status" value="1"/>
</dbReference>
<dbReference type="Pfam" id="PF06042">
    <property type="entry name" value="NTP_transf_6"/>
    <property type="match status" value="1"/>
</dbReference>
<evidence type="ECO:0000313" key="2">
    <source>
        <dbReference type="Proteomes" id="UP001595711"/>
    </source>
</evidence>
<dbReference type="PANTHER" id="PTHR39166">
    <property type="entry name" value="BLL1166 PROTEIN"/>
    <property type="match status" value="1"/>
</dbReference>
<dbReference type="InterPro" id="IPR009267">
    <property type="entry name" value="NTP_transf_6"/>
</dbReference>
<evidence type="ECO:0000313" key="1">
    <source>
        <dbReference type="EMBL" id="MFC3676268.1"/>
    </source>
</evidence>
<organism evidence="1 2">
    <name type="scientific">Ferrovibrio xuzhouensis</name>
    <dbReference type="NCBI Taxonomy" id="1576914"/>
    <lineage>
        <taxon>Bacteria</taxon>
        <taxon>Pseudomonadati</taxon>
        <taxon>Pseudomonadota</taxon>
        <taxon>Alphaproteobacteria</taxon>
        <taxon>Rhodospirillales</taxon>
        <taxon>Rhodospirillaceae</taxon>
        <taxon>Ferrovibrio</taxon>
    </lineage>
</organism>
<comment type="caution">
    <text evidence="1">The sequence shown here is derived from an EMBL/GenBank/DDBJ whole genome shotgun (WGS) entry which is preliminary data.</text>
</comment>
<dbReference type="EMBL" id="JBHRYJ010000002">
    <property type="protein sequence ID" value="MFC3676268.1"/>
    <property type="molecule type" value="Genomic_DNA"/>
</dbReference>
<proteinExistence type="predicted"/>
<keyword evidence="2" id="KW-1185">Reference proteome</keyword>
<dbReference type="Proteomes" id="UP001595711">
    <property type="component" value="Unassembled WGS sequence"/>
</dbReference>
<protein>
    <submittedName>
        <fullName evidence="1">Nucleotidyltransferase family protein</fullName>
    </submittedName>
</protein>
<gene>
    <name evidence="1" type="ORF">ACFOOQ_11985</name>
</gene>
<accession>A0ABV7VGZ5</accession>
<sequence>MTPDPQTLILPNMLTSDAGLMAILRAVRGLGLPDWAVGAGAIRNRIWDRLFGLPDGPLADIDVLFFDAVDTTSARERSAEAALTEVTPGLPWSVRNQARMHLRNGDAPYRDTADAVAHWLETPTAVAARLEADDGLTLIAPHGAADLLAGRVRPTPRGRDKPGEYRARIAAKGWQRRWPELVIEGVT</sequence>
<reference evidence="2" key="1">
    <citation type="journal article" date="2019" name="Int. J. Syst. Evol. Microbiol.">
        <title>The Global Catalogue of Microorganisms (GCM) 10K type strain sequencing project: providing services to taxonomists for standard genome sequencing and annotation.</title>
        <authorList>
            <consortium name="The Broad Institute Genomics Platform"/>
            <consortium name="The Broad Institute Genome Sequencing Center for Infectious Disease"/>
            <person name="Wu L."/>
            <person name="Ma J."/>
        </authorList>
    </citation>
    <scope>NUCLEOTIDE SEQUENCE [LARGE SCALE GENOMIC DNA]</scope>
    <source>
        <strain evidence="2">KCTC 42182</strain>
    </source>
</reference>
<name>A0ABV7VGZ5_9PROT</name>